<protein>
    <submittedName>
        <fullName evidence="1">Uncharacterized protein</fullName>
    </submittedName>
</protein>
<evidence type="ECO:0000313" key="2">
    <source>
        <dbReference type="Proteomes" id="UP000793456"/>
    </source>
</evidence>
<dbReference type="EMBL" id="CM011686">
    <property type="protein sequence ID" value="TMS11852.1"/>
    <property type="molecule type" value="Genomic_DNA"/>
</dbReference>
<sequence length="122" mass="13180">MQLAGCLWLPDSRTVGRIFSPLCVAVSPPHTRPEQDRREAKMPRRKQSNPQPVKLESEAGAEVCESGCLVLESDFLLSGELEFGDSEIMGLDRESGMTVFSLSVEDDSSAPTGSAFPGVPLL</sequence>
<keyword evidence="2" id="KW-1185">Reference proteome</keyword>
<evidence type="ECO:0000313" key="1">
    <source>
        <dbReference type="EMBL" id="TMS11852.1"/>
    </source>
</evidence>
<gene>
    <name evidence="1" type="ORF">E3U43_019243</name>
</gene>
<comment type="caution">
    <text evidence="1">The sequence shown here is derived from an EMBL/GenBank/DDBJ whole genome shotgun (WGS) entry which is preliminary data.</text>
</comment>
<reference evidence="1" key="1">
    <citation type="submission" date="2018-11" db="EMBL/GenBank/DDBJ databases">
        <title>The sequence and de novo assembly of Larimichthys crocea genome using PacBio and Hi-C technologies.</title>
        <authorList>
            <person name="Xu P."/>
            <person name="Chen B."/>
            <person name="Zhou Z."/>
            <person name="Ke Q."/>
            <person name="Wu Y."/>
            <person name="Bai H."/>
            <person name="Pu F."/>
        </authorList>
    </citation>
    <scope>NUCLEOTIDE SEQUENCE</scope>
    <source>
        <tissue evidence="1">Muscle</tissue>
    </source>
</reference>
<proteinExistence type="predicted"/>
<accession>A0ACD3QXP0</accession>
<organism evidence="1 2">
    <name type="scientific">Larimichthys crocea</name>
    <name type="common">Large yellow croaker</name>
    <name type="synonym">Pseudosciaena crocea</name>
    <dbReference type="NCBI Taxonomy" id="215358"/>
    <lineage>
        <taxon>Eukaryota</taxon>
        <taxon>Metazoa</taxon>
        <taxon>Chordata</taxon>
        <taxon>Craniata</taxon>
        <taxon>Vertebrata</taxon>
        <taxon>Euteleostomi</taxon>
        <taxon>Actinopterygii</taxon>
        <taxon>Neopterygii</taxon>
        <taxon>Teleostei</taxon>
        <taxon>Neoteleostei</taxon>
        <taxon>Acanthomorphata</taxon>
        <taxon>Eupercaria</taxon>
        <taxon>Sciaenidae</taxon>
        <taxon>Larimichthys</taxon>
    </lineage>
</organism>
<dbReference type="Proteomes" id="UP000793456">
    <property type="component" value="Chromosome XIII"/>
</dbReference>
<name>A0ACD3QXP0_LARCR</name>